<evidence type="ECO:0000256" key="5">
    <source>
        <dbReference type="ARBA" id="ARBA00023014"/>
    </source>
</evidence>
<sequence>MNTNRKNEAYYQAYLMHHHISRRGLFRGVLGATEQPNEEQIRTVRRPPFAAREDLFLAVCNGCGACVSACANSLLRITHNKAELDIDYMACNLCGNCAAVCPTHALHPSFPADTELRPQFSADCIARQGQSCTACQDSCPQVAILPDLTVRETLC</sequence>
<feature type="domain" description="4Fe-4S ferredoxin-type" evidence="6">
    <location>
        <begin position="51"/>
        <end position="80"/>
    </location>
</feature>
<dbReference type="EMBL" id="QMGS01000035">
    <property type="protein sequence ID" value="RMW89773.1"/>
    <property type="molecule type" value="Genomic_DNA"/>
</dbReference>
<dbReference type="PANTHER" id="PTHR24960">
    <property type="entry name" value="PHOTOSYSTEM I IRON-SULFUR CENTER-RELATED"/>
    <property type="match status" value="1"/>
</dbReference>
<evidence type="ECO:0000256" key="1">
    <source>
        <dbReference type="ARBA" id="ARBA00022485"/>
    </source>
</evidence>
<dbReference type="InterPro" id="IPR050157">
    <property type="entry name" value="PSI_iron-sulfur_center"/>
</dbReference>
<dbReference type="PROSITE" id="PS51379">
    <property type="entry name" value="4FE4S_FER_2"/>
    <property type="match status" value="2"/>
</dbReference>
<evidence type="ECO:0000313" key="8">
    <source>
        <dbReference type="Proteomes" id="UP000274211"/>
    </source>
</evidence>
<keyword evidence="5" id="KW-0411">Iron-sulfur</keyword>
<dbReference type="SUPFAM" id="SSF46548">
    <property type="entry name" value="alpha-helical ferredoxin"/>
    <property type="match status" value="1"/>
</dbReference>
<keyword evidence="4" id="KW-0408">Iron</keyword>
<accession>A0ABX9VXL2</accession>
<evidence type="ECO:0000256" key="4">
    <source>
        <dbReference type="ARBA" id="ARBA00023004"/>
    </source>
</evidence>
<comment type="caution">
    <text evidence="7">The sequence shown here is derived from an EMBL/GenBank/DDBJ whole genome shotgun (WGS) entry which is preliminary data.</text>
</comment>
<dbReference type="Pfam" id="PF12838">
    <property type="entry name" value="Fer4_7"/>
    <property type="match status" value="1"/>
</dbReference>
<dbReference type="InterPro" id="IPR017896">
    <property type="entry name" value="4Fe4S_Fe-S-bd"/>
</dbReference>
<dbReference type="PANTHER" id="PTHR24960:SF79">
    <property type="entry name" value="PHOTOSYSTEM I IRON-SULFUR CENTER"/>
    <property type="match status" value="1"/>
</dbReference>
<evidence type="ECO:0000256" key="2">
    <source>
        <dbReference type="ARBA" id="ARBA00022723"/>
    </source>
</evidence>
<proteinExistence type="predicted"/>
<protein>
    <submittedName>
        <fullName evidence="7">Ferredoxin-type protein NapF</fullName>
    </submittedName>
</protein>
<dbReference type="PROSITE" id="PS00198">
    <property type="entry name" value="4FE4S_FER_1"/>
    <property type="match status" value="1"/>
</dbReference>
<gene>
    <name evidence="7" type="primary">napF</name>
    <name evidence="7" type="ORF">DOL88_02645</name>
</gene>
<dbReference type="Gene3D" id="3.30.70.20">
    <property type="match status" value="1"/>
</dbReference>
<organism evidence="7 8">
    <name type="scientific">Aggregatibacter aphrophilus</name>
    <name type="common">Haemophilus aphrophilus</name>
    <dbReference type="NCBI Taxonomy" id="732"/>
    <lineage>
        <taxon>Bacteria</taxon>
        <taxon>Pseudomonadati</taxon>
        <taxon>Pseudomonadota</taxon>
        <taxon>Gammaproteobacteria</taxon>
        <taxon>Pasteurellales</taxon>
        <taxon>Pasteurellaceae</taxon>
        <taxon>Aggregatibacter</taxon>
    </lineage>
</organism>
<dbReference type="InterPro" id="IPR004496">
    <property type="entry name" value="NapF"/>
</dbReference>
<dbReference type="InterPro" id="IPR017900">
    <property type="entry name" value="4Fe4S_Fe_S_CS"/>
</dbReference>
<evidence type="ECO:0000259" key="6">
    <source>
        <dbReference type="PROSITE" id="PS51379"/>
    </source>
</evidence>
<dbReference type="NCBIfam" id="TIGR00402">
    <property type="entry name" value="napF"/>
    <property type="match status" value="1"/>
</dbReference>
<feature type="domain" description="4Fe-4S ferredoxin-type" evidence="6">
    <location>
        <begin position="82"/>
        <end position="111"/>
    </location>
</feature>
<keyword evidence="1" id="KW-0004">4Fe-4S</keyword>
<evidence type="ECO:0000313" key="7">
    <source>
        <dbReference type="EMBL" id="RMW89773.1"/>
    </source>
</evidence>
<keyword evidence="3" id="KW-0677">Repeat</keyword>
<evidence type="ECO:0000256" key="3">
    <source>
        <dbReference type="ARBA" id="ARBA00022737"/>
    </source>
</evidence>
<keyword evidence="2" id="KW-0479">Metal-binding</keyword>
<reference evidence="7 8" key="1">
    <citation type="journal article" date="2019" name="J. Oral Microbiol.">
        <title>Role of OmpA1 and OmpA2 in Aggregatibacter actinomycetemcomitans and Aggregatibacter aphrophilus serum resistance.</title>
        <authorList>
            <person name="Lindholm M."/>
            <person name="Min Aung K."/>
            <person name="Nyunt Wai S."/>
            <person name="Oscarsson J."/>
        </authorList>
    </citation>
    <scope>NUCLEOTIDE SEQUENCE [LARGE SCALE GENOMIC DNA]</scope>
    <source>
        <strain evidence="7 8">HK83</strain>
    </source>
</reference>
<keyword evidence="8" id="KW-1185">Reference proteome</keyword>
<dbReference type="Proteomes" id="UP000274211">
    <property type="component" value="Unassembled WGS sequence"/>
</dbReference>
<feature type="non-terminal residue" evidence="7">
    <location>
        <position position="155"/>
    </location>
</feature>
<name>A0ABX9VXL2_AGGAP</name>